<dbReference type="GO" id="GO:0008564">
    <property type="term" value="F:protein-exporting ATPase activity"/>
    <property type="evidence" value="ECO:0007669"/>
    <property type="project" value="UniProtKB-EC"/>
</dbReference>
<dbReference type="InterPro" id="IPR037257">
    <property type="entry name" value="T2SS_E_N_sf"/>
</dbReference>
<gene>
    <name evidence="11" type="primary">gspE</name>
    <name evidence="11" type="ORF">D7S86_00715</name>
</gene>
<evidence type="ECO:0000256" key="9">
    <source>
        <dbReference type="SAM" id="MobiDB-lite"/>
    </source>
</evidence>
<keyword evidence="12" id="KW-1185">Reference proteome</keyword>
<evidence type="ECO:0000256" key="8">
    <source>
        <dbReference type="RuleBase" id="RU366070"/>
    </source>
</evidence>
<protein>
    <recommendedName>
        <fullName evidence="8">Type II secretion system protein E</fullName>
        <shortName evidence="8">T2SS protein E</shortName>
    </recommendedName>
    <alternativeName>
        <fullName evidence="8">Type II traffic warden ATPase</fullName>
    </alternativeName>
</protein>
<evidence type="ECO:0000256" key="2">
    <source>
        <dbReference type="ARBA" id="ARBA00022448"/>
    </source>
</evidence>
<dbReference type="AlphaFoldDB" id="A0A494Y9F9"/>
<dbReference type="FunFam" id="3.40.50.300:FF:000398">
    <property type="entry name" value="Type IV pilus assembly ATPase PilB"/>
    <property type="match status" value="1"/>
</dbReference>
<evidence type="ECO:0000256" key="7">
    <source>
        <dbReference type="ARBA" id="ARBA00034006"/>
    </source>
</evidence>
<dbReference type="Pfam" id="PF22341">
    <property type="entry name" value="GSPE_N1E"/>
    <property type="match status" value="1"/>
</dbReference>
<dbReference type="NCBIfam" id="TIGR02533">
    <property type="entry name" value="type_II_gspE"/>
    <property type="match status" value="1"/>
</dbReference>
<dbReference type="SMART" id="SM00382">
    <property type="entry name" value="AAA"/>
    <property type="match status" value="1"/>
</dbReference>
<proteinExistence type="inferred from homology"/>
<evidence type="ECO:0000256" key="1">
    <source>
        <dbReference type="ARBA" id="ARBA00006611"/>
    </source>
</evidence>
<evidence type="ECO:0000313" key="11">
    <source>
        <dbReference type="EMBL" id="RKP59342.1"/>
    </source>
</evidence>
<keyword evidence="4 8" id="KW-0067">ATP-binding</keyword>
<dbReference type="SUPFAM" id="SSF160246">
    <property type="entry name" value="EspE N-terminal domain-like"/>
    <property type="match status" value="1"/>
</dbReference>
<dbReference type="Gene3D" id="3.30.300.160">
    <property type="entry name" value="Type II secretion system, protein E, N-terminal domain"/>
    <property type="match status" value="1"/>
</dbReference>
<evidence type="ECO:0000313" key="12">
    <source>
        <dbReference type="Proteomes" id="UP000270342"/>
    </source>
</evidence>
<dbReference type="CDD" id="cd01129">
    <property type="entry name" value="PulE-GspE-like"/>
    <property type="match status" value="1"/>
</dbReference>
<dbReference type="EMBL" id="RBZU01000001">
    <property type="protein sequence ID" value="RKP59342.1"/>
    <property type="molecule type" value="Genomic_DNA"/>
</dbReference>
<comment type="function">
    <text evidence="8">ATPase component of the type II secretion system required for the energy-dependent secretion of extracellular factors such as proteases and toxins from the periplasm. Acts as a molecular motor to provide the energy that is required for assembly of the pseudopilus and the extrusion of substrates generated in the cytoplasm.</text>
</comment>
<dbReference type="InterPro" id="IPR054757">
    <property type="entry name" value="GSPE_N1E"/>
</dbReference>
<feature type="compositionally biased region" description="Low complexity" evidence="9">
    <location>
        <begin position="1"/>
        <end position="15"/>
    </location>
</feature>
<dbReference type="Gene3D" id="3.40.50.300">
    <property type="entry name" value="P-loop containing nucleotide triphosphate hydrolases"/>
    <property type="match status" value="1"/>
</dbReference>
<dbReference type="GO" id="GO:0015627">
    <property type="term" value="C:type II protein secretion system complex"/>
    <property type="evidence" value="ECO:0007669"/>
    <property type="project" value="UniProtKB-UniRule"/>
</dbReference>
<accession>A0A494Y9F9</accession>
<dbReference type="GO" id="GO:0005524">
    <property type="term" value="F:ATP binding"/>
    <property type="evidence" value="ECO:0007669"/>
    <property type="project" value="UniProtKB-UniRule"/>
</dbReference>
<dbReference type="SUPFAM" id="SSF52540">
    <property type="entry name" value="P-loop containing nucleoside triphosphate hydrolases"/>
    <property type="match status" value="1"/>
</dbReference>
<dbReference type="InterPro" id="IPR013369">
    <property type="entry name" value="T2SS_GspE"/>
</dbReference>
<dbReference type="Proteomes" id="UP000270342">
    <property type="component" value="Unassembled WGS sequence"/>
</dbReference>
<dbReference type="GO" id="GO:0015628">
    <property type="term" value="P:protein secretion by the type II secretion system"/>
    <property type="evidence" value="ECO:0007669"/>
    <property type="project" value="UniProtKB-UniRule"/>
</dbReference>
<feature type="domain" description="Bacterial type II secretion system protein E" evidence="10">
    <location>
        <begin position="339"/>
        <end position="353"/>
    </location>
</feature>
<evidence type="ECO:0000256" key="5">
    <source>
        <dbReference type="ARBA" id="ARBA00022927"/>
    </source>
</evidence>
<evidence type="ECO:0000256" key="4">
    <source>
        <dbReference type="ARBA" id="ARBA00022840"/>
    </source>
</evidence>
<comment type="similarity">
    <text evidence="1 8">Belongs to the GSP E family.</text>
</comment>
<dbReference type="OrthoDB" id="5790493at2"/>
<keyword evidence="6" id="KW-1278">Translocase</keyword>
<evidence type="ECO:0000259" key="10">
    <source>
        <dbReference type="PROSITE" id="PS00662"/>
    </source>
</evidence>
<dbReference type="PANTHER" id="PTHR30258:SF2">
    <property type="entry name" value="COMG OPERON PROTEIN 1"/>
    <property type="match status" value="1"/>
</dbReference>
<dbReference type="Pfam" id="PF00437">
    <property type="entry name" value="T2SSE"/>
    <property type="match status" value="1"/>
</dbReference>
<reference evidence="11 12" key="1">
    <citation type="submission" date="2018-10" db="EMBL/GenBank/DDBJ databases">
        <title>Robbsia sp. DHC34, isolated from soil.</title>
        <authorList>
            <person name="Gao Z.-H."/>
            <person name="Qiu L.-H."/>
        </authorList>
    </citation>
    <scope>NUCLEOTIDE SEQUENCE [LARGE SCALE GENOMIC DNA]</scope>
    <source>
        <strain evidence="11 12">DHC34</strain>
    </source>
</reference>
<sequence>MTSAASHPSNSAPAPAGGGASSSANPPPSPLAARTLPYGFSRNNQILVAHQHSDGLEVWISERTPAAATAEVARNFGALRLVTVDAAELALAISSAYARQEGSAAQVVGEVEGEVDLSLLMQDIPEIEDLLESEDDAPIIRMINALLTQAAREGASDIHIEPFENASVVRFRVDGTLRDVVRPKKALHGALISRIKIMAQLDIAEKRLPQDGRITLRVGGRPVDVRVSTLPTGHGERAVLRMLEKDSQRLNLEALGMSRDTQAQFDKLISKPHGIVLVTGPTGSGKTTTLYAALSRLETETSNIMTVEDPIEYDLSGIGQTQVNDRIGMTFARALRSILRQDPDIIMIGEIRDLETAQIAVQASLTGHLVLATLHTNDAASAVTRLTDMGVEPYLLASSLLGVLAQRLVRRLCPACKVERDGTWHPVGCEACGRSGYAGRRGVYELLTIDDAIRTLIHEQKSDAEVLAAGREGGMHTLREDADRWIAQGYTSLEEVIRVTGGD</sequence>
<dbReference type="GO" id="GO:0016887">
    <property type="term" value="F:ATP hydrolysis activity"/>
    <property type="evidence" value="ECO:0007669"/>
    <property type="project" value="TreeGrafter"/>
</dbReference>
<organism evidence="11 12">
    <name type="scientific">Pararobbsia silviterrae</name>
    <dbReference type="NCBI Taxonomy" id="1792498"/>
    <lineage>
        <taxon>Bacteria</taxon>
        <taxon>Pseudomonadati</taxon>
        <taxon>Pseudomonadota</taxon>
        <taxon>Betaproteobacteria</taxon>
        <taxon>Burkholderiales</taxon>
        <taxon>Burkholderiaceae</taxon>
        <taxon>Pararobbsia</taxon>
    </lineage>
</organism>
<dbReference type="Gene3D" id="3.30.450.90">
    <property type="match status" value="1"/>
</dbReference>
<comment type="caution">
    <text evidence="11">The sequence shown here is derived from an EMBL/GenBank/DDBJ whole genome shotgun (WGS) entry which is preliminary data.</text>
</comment>
<keyword evidence="2 8" id="KW-0813">Transport</keyword>
<dbReference type="InterPro" id="IPR003593">
    <property type="entry name" value="AAA+_ATPase"/>
</dbReference>
<keyword evidence="5 8" id="KW-0653">Protein transport</keyword>
<dbReference type="PANTHER" id="PTHR30258">
    <property type="entry name" value="TYPE II SECRETION SYSTEM PROTEIN GSPE-RELATED"/>
    <property type="match status" value="1"/>
</dbReference>
<evidence type="ECO:0000256" key="6">
    <source>
        <dbReference type="ARBA" id="ARBA00022967"/>
    </source>
</evidence>
<dbReference type="PROSITE" id="PS00662">
    <property type="entry name" value="T2SP_E"/>
    <property type="match status" value="1"/>
</dbReference>
<dbReference type="FunFam" id="3.30.450.90:FF:000001">
    <property type="entry name" value="Type II secretion system ATPase GspE"/>
    <property type="match status" value="1"/>
</dbReference>
<dbReference type="GO" id="GO:0005886">
    <property type="term" value="C:plasma membrane"/>
    <property type="evidence" value="ECO:0007669"/>
    <property type="project" value="UniProtKB-SubCell"/>
</dbReference>
<dbReference type="InterPro" id="IPR001482">
    <property type="entry name" value="T2SS/T4SS_dom"/>
</dbReference>
<evidence type="ECO:0000256" key="3">
    <source>
        <dbReference type="ARBA" id="ARBA00022741"/>
    </source>
</evidence>
<feature type="region of interest" description="Disordered" evidence="9">
    <location>
        <begin position="1"/>
        <end position="35"/>
    </location>
</feature>
<dbReference type="InterPro" id="IPR027417">
    <property type="entry name" value="P-loop_NTPase"/>
</dbReference>
<comment type="catalytic activity">
    <reaction evidence="7">
        <text>ATP + H2O + cellular proteinSide 1 = ADP + phosphate + cellular proteinSide 2.</text>
        <dbReference type="EC" id="7.4.2.8"/>
    </reaction>
</comment>
<keyword evidence="3 8" id="KW-0547">Nucleotide-binding</keyword>
<comment type="subcellular location">
    <subcellularLocation>
        <location evidence="8">Cell inner membrane</location>
    </subcellularLocation>
</comment>
<dbReference type="RefSeq" id="WP_121084137.1">
    <property type="nucleotide sequence ID" value="NZ_RBZU01000001.1"/>
</dbReference>
<name>A0A494Y9F9_9BURK</name>